<protein>
    <recommendedName>
        <fullName evidence="5">DUF3999 domain-containing protein</fullName>
    </recommendedName>
</protein>
<feature type="chain" id="PRO_5015143455" description="DUF3999 domain-containing protein" evidence="2">
    <location>
        <begin position="18"/>
        <end position="444"/>
    </location>
</feature>
<dbReference type="OrthoDB" id="5405606at2"/>
<accession>A0A2P6M6L6</accession>
<sequence>MRSVLMLGLLATGLANAATTPQDYAVQWPIQAEGDAAAYVLELDDSVLRHVTRADLRDLAVFNADGEPVAFAPWPPEGTDEELLEPVPWLRVPLPAPGQPESLALRLERDADGRLRGLDLRTNDSAPPSAERHDLLVDRGEEPPVVSALHVALADGAALPVNLRVRVSASDDLVDWRTLVSGQPLVALDDNGLRIERLALDTGATGARYLRLSIENEGHWPALAGLQTGRTLRTGDAREWLTLSLQGVPVDNEPGFFGYASPAPVAVERVDVELPSTNTVAAVQVTAREGAEDWWRPVAGFTAFRLGNNGDEVRHLAPHVGLHREREWRVATRPALARAPLLQLHYRPERFVMLAQGPGPYVLVAGSLRAQREDYPVQAALAASNSAPATASLGAMSEAGGQAALAPKRGEDWQRWLLWAILGIGAALVLVVSLKVLRTAPQAG</sequence>
<keyword evidence="1" id="KW-1133">Transmembrane helix</keyword>
<dbReference type="AlphaFoldDB" id="A0A2P6M6L6"/>
<evidence type="ECO:0008006" key="5">
    <source>
        <dbReference type="Google" id="ProtNLM"/>
    </source>
</evidence>
<gene>
    <name evidence="3" type="ORF">C6N40_11855</name>
</gene>
<reference evidence="3 4" key="1">
    <citation type="submission" date="2018-03" db="EMBL/GenBank/DDBJ databases">
        <title>Arenimonas caeni sp. nov., isolated from activated sludge.</title>
        <authorList>
            <person name="Liu H."/>
        </authorList>
    </citation>
    <scope>NUCLEOTIDE SEQUENCE [LARGE SCALE GENOMIC DNA]</scope>
    <source>
        <strain evidence="4">z29</strain>
    </source>
</reference>
<keyword evidence="1" id="KW-0472">Membrane</keyword>
<name>A0A2P6M6L6_9GAMM</name>
<organism evidence="3 4">
    <name type="scientific">Arenimonas caeni</name>
    <dbReference type="NCBI Taxonomy" id="2058085"/>
    <lineage>
        <taxon>Bacteria</taxon>
        <taxon>Pseudomonadati</taxon>
        <taxon>Pseudomonadota</taxon>
        <taxon>Gammaproteobacteria</taxon>
        <taxon>Lysobacterales</taxon>
        <taxon>Lysobacteraceae</taxon>
        <taxon>Arenimonas</taxon>
    </lineage>
</organism>
<comment type="caution">
    <text evidence="3">The sequence shown here is derived from an EMBL/GenBank/DDBJ whole genome shotgun (WGS) entry which is preliminary data.</text>
</comment>
<keyword evidence="1" id="KW-0812">Transmembrane</keyword>
<keyword evidence="2" id="KW-0732">Signal</keyword>
<proteinExistence type="predicted"/>
<dbReference type="Proteomes" id="UP000241736">
    <property type="component" value="Unassembled WGS sequence"/>
</dbReference>
<feature type="transmembrane region" description="Helical" evidence="1">
    <location>
        <begin position="416"/>
        <end position="437"/>
    </location>
</feature>
<evidence type="ECO:0000256" key="2">
    <source>
        <dbReference type="SAM" id="SignalP"/>
    </source>
</evidence>
<dbReference type="Pfam" id="PF13163">
    <property type="entry name" value="DUF3999"/>
    <property type="match status" value="1"/>
</dbReference>
<evidence type="ECO:0000313" key="4">
    <source>
        <dbReference type="Proteomes" id="UP000241736"/>
    </source>
</evidence>
<dbReference type="RefSeq" id="WP_106991239.1">
    <property type="nucleotide sequence ID" value="NZ_KZ679097.1"/>
</dbReference>
<evidence type="ECO:0000256" key="1">
    <source>
        <dbReference type="SAM" id="Phobius"/>
    </source>
</evidence>
<dbReference type="InterPro" id="IPR025060">
    <property type="entry name" value="DUF3999"/>
</dbReference>
<feature type="signal peptide" evidence="2">
    <location>
        <begin position="1"/>
        <end position="17"/>
    </location>
</feature>
<keyword evidence="4" id="KW-1185">Reference proteome</keyword>
<dbReference type="EMBL" id="PVLF01000021">
    <property type="protein sequence ID" value="PRH81589.1"/>
    <property type="molecule type" value="Genomic_DNA"/>
</dbReference>
<evidence type="ECO:0000313" key="3">
    <source>
        <dbReference type="EMBL" id="PRH81589.1"/>
    </source>
</evidence>